<dbReference type="AlphaFoldDB" id="F4B7A1"/>
<organism evidence="1 2">
    <name type="scientific">Acidianus hospitalis (strain W1)</name>
    <dbReference type="NCBI Taxonomy" id="933801"/>
    <lineage>
        <taxon>Archaea</taxon>
        <taxon>Thermoproteota</taxon>
        <taxon>Thermoprotei</taxon>
        <taxon>Sulfolobales</taxon>
        <taxon>Sulfolobaceae</taxon>
        <taxon>Acidianus</taxon>
    </lineage>
</organism>
<dbReference type="KEGG" id="aho:Ahos_1848"/>
<dbReference type="HOGENOM" id="CLU_2067655_0_0_2"/>
<protein>
    <submittedName>
        <fullName evidence="1">Uncharacterized protein</fullName>
    </submittedName>
</protein>
<dbReference type="RefSeq" id="WP_013776636.1">
    <property type="nucleotide sequence ID" value="NC_015518.1"/>
</dbReference>
<evidence type="ECO:0000313" key="2">
    <source>
        <dbReference type="Proteomes" id="UP000008458"/>
    </source>
</evidence>
<sequence length="118" mass="14092">MELKATIYVLEKAGIKTDEGILLFNLLRNVFPDDEKVLEIIIDDFLNNERKRRELENKLKCEASKYFNKPCRVKMMSEACLQVADYFASIYWRYIEKSDDSLFLLIKNKIKRIIYDIQ</sequence>
<accession>F4B7A1</accession>
<proteinExistence type="predicted"/>
<name>F4B7A1_ACIHW</name>
<evidence type="ECO:0000313" key="1">
    <source>
        <dbReference type="EMBL" id="AEE94721.1"/>
    </source>
</evidence>
<dbReference type="GeneID" id="10601347"/>
<dbReference type="eggNOG" id="arCOG07100">
    <property type="taxonomic scope" value="Archaea"/>
</dbReference>
<dbReference type="Proteomes" id="UP000008458">
    <property type="component" value="Chromosome"/>
</dbReference>
<keyword evidence="2" id="KW-1185">Reference proteome</keyword>
<reference key="2">
    <citation type="journal article" date="2011" name="Extremophiles">
        <title>Genomic analyses of Acidianus hospitalis W1 a host for studying crenarchaeal virus and plasmid life cycles.</title>
        <authorList>
            <person name="You X.Y."/>
            <person name="Liu C."/>
            <person name="Wang S.Y."/>
            <person name="Jiang C.Y."/>
            <person name="Shah S.A."/>
            <person name="Prangishvili D."/>
            <person name="Liu S.J."/>
            <person name="Garrett R.A."/>
        </authorList>
    </citation>
    <scope>NUCLEOTIDE SEQUENCE</scope>
    <source>
        <strain>W1</strain>
    </source>
</reference>
<gene>
    <name evidence="1" type="ordered locus">Ahos_1848</name>
</gene>
<reference evidence="1 2" key="1">
    <citation type="journal article" date="2011" name="Extremophiles">
        <title>Genomic analysis of Acidianus hospitalis W1 a host for studying crenarchaeal virus and plasmid life cycles.</title>
        <authorList>
            <person name="You X.Y."/>
            <person name="Liu C."/>
            <person name="Wang S.Y."/>
            <person name="Jiang C.Y."/>
            <person name="Shah S.A."/>
            <person name="Prangishvili D."/>
            <person name="She Q."/>
            <person name="Liu S.J."/>
            <person name="Garrett R.A."/>
        </authorList>
    </citation>
    <scope>NUCLEOTIDE SEQUENCE [LARGE SCALE GENOMIC DNA]</scope>
    <source>
        <strain evidence="1 2">W1</strain>
    </source>
</reference>
<dbReference type="EMBL" id="CP002535">
    <property type="protein sequence ID" value="AEE94721.1"/>
    <property type="molecule type" value="Genomic_DNA"/>
</dbReference>